<evidence type="ECO:0000313" key="6">
    <source>
        <dbReference type="WBParaSite" id="TCNE_0001454301-mRNA-1"/>
    </source>
</evidence>
<dbReference type="PANTHER" id="PTHR10196">
    <property type="entry name" value="SUGAR KINASE"/>
    <property type="match status" value="1"/>
</dbReference>
<accession>A0A183V1C3</accession>
<dbReference type="AlphaFoldDB" id="A0A183V1C3"/>
<dbReference type="GO" id="GO:0006071">
    <property type="term" value="P:glycerol metabolic process"/>
    <property type="evidence" value="ECO:0007669"/>
    <property type="project" value="TreeGrafter"/>
</dbReference>
<dbReference type="SUPFAM" id="SSF53067">
    <property type="entry name" value="Actin-like ATPase domain"/>
    <property type="match status" value="2"/>
</dbReference>
<dbReference type="InterPro" id="IPR043129">
    <property type="entry name" value="ATPase_NBD"/>
</dbReference>
<dbReference type="Proteomes" id="UP000050794">
    <property type="component" value="Unassembled WGS sequence"/>
</dbReference>
<reference evidence="6" key="1">
    <citation type="submission" date="2016-06" db="UniProtKB">
        <authorList>
            <consortium name="WormBaseParasite"/>
        </authorList>
    </citation>
    <scope>IDENTIFICATION</scope>
</reference>
<evidence type="ECO:0000313" key="5">
    <source>
        <dbReference type="Proteomes" id="UP000050794"/>
    </source>
</evidence>
<sequence>VVEEKTENHNAWIKTDSSEHREQDAEKIFKTVIGILSSMRTTLQSVHTVAITGQMHGVVIWNGESLAEGKLCCSPLITWMDSRVPQQFISSLPRWELGDVHSGYGMATLAWLSSKSLIEPGWNCCGTIMDMFGCYIARLRTSLMGIQNAFSWAYCNRKCQWTLTGDIIPSSLLPRIVPTGTVIGSVLSEHVALPLGARVVASLGDLQATVYPLLTANSAVLNLGTSAQLCFRYAGNDVFPSPLLTEPFFDDCQLVTAASMNGGSAVHLLAEKIVEWASALLSYDTDHLQLDFGKFDSILRSSSSAVPSVSVQPTFYKERADHLPSVVRGLQPDTTVVELLHATARGVISNLSRLLPANVLRANGVRRLVLAGNATKPPYMQYAKEHFSDFEVIPNCVNRTSAAYGAALFALNFPRI</sequence>
<dbReference type="Gene3D" id="3.30.420.40">
    <property type="match status" value="2"/>
</dbReference>
<keyword evidence="3" id="KW-0418">Kinase</keyword>
<dbReference type="GO" id="GO:0050277">
    <property type="term" value="F:sedoheptulokinase activity"/>
    <property type="evidence" value="ECO:0007669"/>
    <property type="project" value="TreeGrafter"/>
</dbReference>
<dbReference type="EMBL" id="UYWY01022312">
    <property type="protein sequence ID" value="VDM45864.1"/>
    <property type="molecule type" value="Genomic_DNA"/>
</dbReference>
<dbReference type="WBParaSite" id="TCNE_0001454301-mRNA-1">
    <property type="protein sequence ID" value="TCNE_0001454301-mRNA-1"/>
    <property type="gene ID" value="TCNE_0001454301"/>
</dbReference>
<keyword evidence="5" id="KW-1185">Reference proteome</keyword>
<evidence type="ECO:0000256" key="2">
    <source>
        <dbReference type="ARBA" id="ARBA00022679"/>
    </source>
</evidence>
<dbReference type="PANTHER" id="PTHR10196:SF67">
    <property type="entry name" value="SEDOHEPTULOKINASE"/>
    <property type="match status" value="1"/>
</dbReference>
<comment type="similarity">
    <text evidence="1">Belongs to the FGGY kinase family.</text>
</comment>
<name>A0A183V1C3_TOXCA</name>
<gene>
    <name evidence="4" type="ORF">TCNE_LOCUS14543</name>
</gene>
<protein>
    <submittedName>
        <fullName evidence="6">FGGY_N domain-containing protein</fullName>
    </submittedName>
</protein>
<organism evidence="5 6">
    <name type="scientific">Toxocara canis</name>
    <name type="common">Canine roundworm</name>
    <dbReference type="NCBI Taxonomy" id="6265"/>
    <lineage>
        <taxon>Eukaryota</taxon>
        <taxon>Metazoa</taxon>
        <taxon>Ecdysozoa</taxon>
        <taxon>Nematoda</taxon>
        <taxon>Chromadorea</taxon>
        <taxon>Rhabditida</taxon>
        <taxon>Spirurina</taxon>
        <taxon>Ascaridomorpha</taxon>
        <taxon>Ascaridoidea</taxon>
        <taxon>Toxocaridae</taxon>
        <taxon>Toxocara</taxon>
    </lineage>
</organism>
<evidence type="ECO:0000313" key="4">
    <source>
        <dbReference type="EMBL" id="VDM45864.1"/>
    </source>
</evidence>
<dbReference type="GO" id="GO:0005829">
    <property type="term" value="C:cytosol"/>
    <property type="evidence" value="ECO:0007669"/>
    <property type="project" value="TreeGrafter"/>
</dbReference>
<keyword evidence="2" id="KW-0808">Transferase</keyword>
<reference evidence="4 5" key="2">
    <citation type="submission" date="2018-11" db="EMBL/GenBank/DDBJ databases">
        <authorList>
            <consortium name="Pathogen Informatics"/>
        </authorList>
    </citation>
    <scope>NUCLEOTIDE SEQUENCE [LARGE SCALE GENOMIC DNA]</scope>
</reference>
<evidence type="ECO:0000256" key="3">
    <source>
        <dbReference type="ARBA" id="ARBA00022777"/>
    </source>
</evidence>
<evidence type="ECO:0000256" key="1">
    <source>
        <dbReference type="ARBA" id="ARBA00009156"/>
    </source>
</evidence>
<proteinExistence type="inferred from homology"/>